<dbReference type="Proteomes" id="UP000664545">
    <property type="component" value="Unassembled WGS sequence"/>
</dbReference>
<dbReference type="Pfam" id="PF00669">
    <property type="entry name" value="Flagellin_N"/>
    <property type="match status" value="1"/>
</dbReference>
<comment type="function">
    <text evidence="4">Flagellin is the subunit protein which polymerizes to form the filaments of bacterial flagella.</text>
</comment>
<dbReference type="GO" id="GO:0005576">
    <property type="term" value="C:extracellular region"/>
    <property type="evidence" value="ECO:0007669"/>
    <property type="project" value="UniProtKB-SubCell"/>
</dbReference>
<dbReference type="PANTHER" id="PTHR42792:SF2">
    <property type="entry name" value="FLAGELLIN"/>
    <property type="match status" value="1"/>
</dbReference>
<evidence type="ECO:0000256" key="1">
    <source>
        <dbReference type="ARBA" id="ARBA00005709"/>
    </source>
</evidence>
<evidence type="ECO:0000256" key="3">
    <source>
        <dbReference type="ARBA" id="ARBA00023143"/>
    </source>
</evidence>
<dbReference type="InterPro" id="IPR001029">
    <property type="entry name" value="Flagellin_N"/>
</dbReference>
<keyword evidence="7" id="KW-0969">Cilium</keyword>
<dbReference type="InterPro" id="IPR046358">
    <property type="entry name" value="Flagellin_C"/>
</dbReference>
<keyword evidence="3 4" id="KW-0975">Bacterial flagellum</keyword>
<reference evidence="7" key="1">
    <citation type="submission" date="2021-02" db="EMBL/GenBank/DDBJ databases">
        <title>Abyssanaerobacter marinus gen.nov., sp., nov, anaerobic bacterium isolated from the Onnuri vent field of Indian Ocean and suggestion of Mogibacteriaceae fam. nov., and proposal of reclassification of ambiguous this family's genus member.</title>
        <authorList>
            <person name="Kim Y.J."/>
            <person name="Yang J.-A."/>
        </authorList>
    </citation>
    <scope>NUCLEOTIDE SEQUENCE</scope>
    <source>
        <strain evidence="7">DSM 2634</strain>
    </source>
</reference>
<dbReference type="RefSeq" id="WP_206582582.1">
    <property type="nucleotide sequence ID" value="NZ_JAFJZZ010000004.1"/>
</dbReference>
<dbReference type="InterPro" id="IPR001492">
    <property type="entry name" value="Flagellin"/>
</dbReference>
<dbReference type="Gene3D" id="3.30.70.2120">
    <property type="match status" value="1"/>
</dbReference>
<keyword evidence="8" id="KW-1185">Reference proteome</keyword>
<proteinExistence type="inferred from homology"/>
<dbReference type="PANTHER" id="PTHR42792">
    <property type="entry name" value="FLAGELLIN"/>
    <property type="match status" value="1"/>
</dbReference>
<keyword evidence="7" id="KW-0282">Flagellum</keyword>
<keyword evidence="7" id="KW-0966">Cell projection</keyword>
<dbReference type="SUPFAM" id="SSF64518">
    <property type="entry name" value="Phase 1 flagellin"/>
    <property type="match status" value="1"/>
</dbReference>
<evidence type="ECO:0000259" key="5">
    <source>
        <dbReference type="Pfam" id="PF00669"/>
    </source>
</evidence>
<accession>A0A939D9T2</accession>
<comment type="caution">
    <text evidence="7">The sequence shown here is derived from an EMBL/GenBank/DDBJ whole genome shotgun (WGS) entry which is preliminary data.</text>
</comment>
<dbReference type="GO" id="GO:0005198">
    <property type="term" value="F:structural molecule activity"/>
    <property type="evidence" value="ECO:0007669"/>
    <property type="project" value="UniProtKB-UniRule"/>
</dbReference>
<evidence type="ECO:0000313" key="8">
    <source>
        <dbReference type="Proteomes" id="UP000664545"/>
    </source>
</evidence>
<comment type="similarity">
    <text evidence="1 4">Belongs to the bacterial flagellin family.</text>
</comment>
<dbReference type="Gene3D" id="1.20.1330.10">
    <property type="entry name" value="f41 fragment of flagellin, N-terminal domain"/>
    <property type="match status" value="2"/>
</dbReference>
<dbReference type="AlphaFoldDB" id="A0A939D9T2"/>
<feature type="domain" description="Flagellin N-terminal" evidence="5">
    <location>
        <begin position="3"/>
        <end position="140"/>
    </location>
</feature>
<evidence type="ECO:0000256" key="2">
    <source>
        <dbReference type="ARBA" id="ARBA00020110"/>
    </source>
</evidence>
<dbReference type="EMBL" id="JAFJZZ010000004">
    <property type="protein sequence ID" value="MBN7773745.1"/>
    <property type="molecule type" value="Genomic_DNA"/>
</dbReference>
<dbReference type="Pfam" id="PF00700">
    <property type="entry name" value="Flagellin_C"/>
    <property type="match status" value="1"/>
</dbReference>
<organism evidence="7 8">
    <name type="scientific">Clostridium aminobutyricum</name>
    <dbReference type="NCBI Taxonomy" id="33953"/>
    <lineage>
        <taxon>Bacteria</taxon>
        <taxon>Bacillati</taxon>
        <taxon>Bacillota</taxon>
        <taxon>Clostridia</taxon>
        <taxon>Eubacteriales</taxon>
        <taxon>Clostridiaceae</taxon>
        <taxon>Clostridium</taxon>
    </lineage>
</organism>
<keyword evidence="4" id="KW-0964">Secreted</keyword>
<dbReference type="InterPro" id="IPR042187">
    <property type="entry name" value="Flagellin_C_sub2"/>
</dbReference>
<evidence type="ECO:0000313" key="7">
    <source>
        <dbReference type="EMBL" id="MBN7773745.1"/>
    </source>
</evidence>
<feature type="domain" description="Flagellin C-terminal" evidence="6">
    <location>
        <begin position="488"/>
        <end position="573"/>
    </location>
</feature>
<dbReference type="PRINTS" id="PR00207">
    <property type="entry name" value="FLAGELLIN"/>
</dbReference>
<dbReference type="GO" id="GO:0009288">
    <property type="term" value="C:bacterial-type flagellum"/>
    <property type="evidence" value="ECO:0007669"/>
    <property type="project" value="UniProtKB-SubCell"/>
</dbReference>
<dbReference type="Gene3D" id="6.10.10.10">
    <property type="entry name" value="Flagellar export chaperone, C-terminal domain"/>
    <property type="match status" value="1"/>
</dbReference>
<gene>
    <name evidence="7" type="ORF">JYB65_10260</name>
</gene>
<protein>
    <recommendedName>
        <fullName evidence="2 4">Flagellin</fullName>
    </recommendedName>
</protein>
<sequence length="574" mass="59037">MRIQHNIAAINSNRQLASNNNAIGKNLEKLSSGYKINRAGDDAAGLAISEKMRSQITGLSKAQDNANDGISLVQTAEGALTEVHSMLNRMTELATQSANGTFDDATDRANLQKEVDSLLSEIDRIADSTNYNGINLLDGSLGGGVAGSAGGTVYTGASIAKTAAATLQGVAFNAAGLGAAVASVAAATDTFSVNGQKLKIDWTKGDAKTIADQLTAATTGLSTDQAKDMATKLTDLFNAQMKEQGLNGSVKITSDGTNFVFASTDKTANSEFSFIGTTSAAGTTVTSLGAALMSSTAATDNSAIENTAKLTYNGEALASGDTFTMTINGVKSQVKLGAGASIKKGDDLTGTTVSTILQTAIRAAASSYNTTLGLIKNVKDTDSGLTGLDSDDFTAEFDKSGALVVKYTGDVEGVSFSFSDIGDKTVASSLGLGTGSSKVGGGRGLTLQIGDTAEKFNKLTVSVDSMSSKSLGISDVNISTQAGASEAIDKIKTAINSVSSTRGDLGAVQNRLEHTINNLGVTEENMTSAESRIRDTDMAKEMMQYTKNNILIQASQAMLAQANQLPQGVLQLLG</sequence>
<comment type="subcellular location">
    <subcellularLocation>
        <location evidence="4">Secreted</location>
    </subcellularLocation>
    <subcellularLocation>
        <location evidence="4">Bacterial flagellum</location>
    </subcellularLocation>
</comment>
<evidence type="ECO:0000256" key="4">
    <source>
        <dbReference type="RuleBase" id="RU362073"/>
    </source>
</evidence>
<evidence type="ECO:0000259" key="6">
    <source>
        <dbReference type="Pfam" id="PF00700"/>
    </source>
</evidence>
<name>A0A939D9T2_CLOAM</name>